<organism evidence="2 3">
    <name type="scientific">Paenibacillus swuensis</name>
    <dbReference type="NCBI Taxonomy" id="1178515"/>
    <lineage>
        <taxon>Bacteria</taxon>
        <taxon>Bacillati</taxon>
        <taxon>Bacillota</taxon>
        <taxon>Bacilli</taxon>
        <taxon>Bacillales</taxon>
        <taxon>Paenibacillaceae</taxon>
        <taxon>Paenibacillus</taxon>
    </lineage>
</organism>
<dbReference type="KEGG" id="pswu:SY83_07165"/>
<gene>
    <name evidence="2" type="ORF">SY83_07165</name>
</gene>
<dbReference type="STRING" id="1178515.SY83_07165"/>
<evidence type="ECO:0000259" key="1">
    <source>
        <dbReference type="Pfam" id="PF13524"/>
    </source>
</evidence>
<dbReference type="RefSeq" id="WP_068605522.1">
    <property type="nucleotide sequence ID" value="NZ_CP011388.1"/>
</dbReference>
<sequence length="374" mass="42952">MRKKSAGMRKPSEHRKSRWHSGYKFGLNDGYYMGQCESIIRETAPLNIPIREMSVLYVSSGKGFPYNPIDDAIIEALRGLVRELHLGDPTQDIAALSQQLRPNLVFVLDGMTLQVAQIDRIRELGILTALWLADDPYYTDVTIWIARHYDHVFTLELSCVEFYQQNGCAQVHYLPFGAQSSVYRPRQVGRHARRDIAFIGSGYWNRIAFFDQIAGPLASKDIRFTGIWWDRLQNYKRLASKIDLGKWLGPAETAEHYSGTKIVINLHRDPDDETYNHNTRKIGALSPNPRTFEISATGTLQLTDARADLERFYVPGHEIATYSSPEEMLHKLEHYLIHENERRAIALRGLRRTMSEHTYAHRLHQALTLIFGAL</sequence>
<proteinExistence type="predicted"/>
<dbReference type="Pfam" id="PF13524">
    <property type="entry name" value="Glyco_trans_1_2"/>
    <property type="match status" value="1"/>
</dbReference>
<reference evidence="2 3" key="1">
    <citation type="submission" date="2015-01" db="EMBL/GenBank/DDBJ databases">
        <title>Paenibacillus swuensis/DY6/whole genome sequencing.</title>
        <authorList>
            <person name="Kim M.K."/>
            <person name="Srinivasan S."/>
            <person name="Lee J.-J."/>
        </authorList>
    </citation>
    <scope>NUCLEOTIDE SEQUENCE [LARGE SCALE GENOMIC DNA]</scope>
    <source>
        <strain evidence="2 3">DY6</strain>
    </source>
</reference>
<dbReference type="EMBL" id="CP011388">
    <property type="protein sequence ID" value="ANE46099.1"/>
    <property type="molecule type" value="Genomic_DNA"/>
</dbReference>
<dbReference type="AlphaFoldDB" id="A0A172TGB8"/>
<evidence type="ECO:0000313" key="2">
    <source>
        <dbReference type="EMBL" id="ANE46099.1"/>
    </source>
</evidence>
<keyword evidence="3" id="KW-1185">Reference proteome</keyword>
<protein>
    <submittedName>
        <fullName evidence="2">Spore maturation protein cgeB</fullName>
    </submittedName>
</protein>
<name>A0A172TGB8_9BACL</name>
<evidence type="ECO:0000313" key="3">
    <source>
        <dbReference type="Proteomes" id="UP000076927"/>
    </source>
</evidence>
<dbReference type="InterPro" id="IPR055259">
    <property type="entry name" value="YkvP/CgeB_Glyco_trans-like"/>
</dbReference>
<dbReference type="Proteomes" id="UP000076927">
    <property type="component" value="Chromosome"/>
</dbReference>
<dbReference type="PATRIC" id="fig|1178515.4.peg.1429"/>
<feature type="domain" description="Spore protein YkvP/CgeB glycosyl transferase-like" evidence="1">
    <location>
        <begin position="219"/>
        <end position="367"/>
    </location>
</feature>
<accession>A0A172TGB8</accession>